<sequence>MHNNKNIASQHSLVQFIQMAITRIDSLNTMDYEVLPRTVKLD</sequence>
<proteinExistence type="predicted"/>
<name>A0A0E9QYX0_ANGAN</name>
<reference evidence="1" key="1">
    <citation type="submission" date="2014-11" db="EMBL/GenBank/DDBJ databases">
        <authorList>
            <person name="Amaro Gonzalez C."/>
        </authorList>
    </citation>
    <scope>NUCLEOTIDE SEQUENCE</scope>
</reference>
<reference evidence="1" key="2">
    <citation type="journal article" date="2015" name="Fish Shellfish Immunol.">
        <title>Early steps in the European eel (Anguilla anguilla)-Vibrio vulnificus interaction in the gills: Role of the RtxA13 toxin.</title>
        <authorList>
            <person name="Callol A."/>
            <person name="Pajuelo D."/>
            <person name="Ebbesson L."/>
            <person name="Teles M."/>
            <person name="MacKenzie S."/>
            <person name="Amaro C."/>
        </authorList>
    </citation>
    <scope>NUCLEOTIDE SEQUENCE</scope>
</reference>
<evidence type="ECO:0000313" key="1">
    <source>
        <dbReference type="EMBL" id="JAH21258.1"/>
    </source>
</evidence>
<organism evidence="1">
    <name type="scientific">Anguilla anguilla</name>
    <name type="common">European freshwater eel</name>
    <name type="synonym">Muraena anguilla</name>
    <dbReference type="NCBI Taxonomy" id="7936"/>
    <lineage>
        <taxon>Eukaryota</taxon>
        <taxon>Metazoa</taxon>
        <taxon>Chordata</taxon>
        <taxon>Craniata</taxon>
        <taxon>Vertebrata</taxon>
        <taxon>Euteleostomi</taxon>
        <taxon>Actinopterygii</taxon>
        <taxon>Neopterygii</taxon>
        <taxon>Teleostei</taxon>
        <taxon>Anguilliformes</taxon>
        <taxon>Anguillidae</taxon>
        <taxon>Anguilla</taxon>
    </lineage>
</organism>
<accession>A0A0E9QYX0</accession>
<protein>
    <submittedName>
        <fullName evidence="1">Uncharacterized protein</fullName>
    </submittedName>
</protein>
<dbReference type="EMBL" id="GBXM01087319">
    <property type="protein sequence ID" value="JAH21258.1"/>
    <property type="molecule type" value="Transcribed_RNA"/>
</dbReference>
<dbReference type="AlphaFoldDB" id="A0A0E9QYX0"/>